<dbReference type="InterPro" id="IPR011047">
    <property type="entry name" value="Quinoprotein_ADH-like_sf"/>
</dbReference>
<keyword evidence="2" id="KW-0449">Lipoprotein</keyword>
<dbReference type="Gene3D" id="2.130.10.10">
    <property type="entry name" value="YVTN repeat-like/Quinoprotein amine dehydrogenase"/>
    <property type="match status" value="1"/>
</dbReference>
<accession>A0A378Y8Q5</accession>
<dbReference type="PANTHER" id="PTHR34512">
    <property type="entry name" value="CELL SURFACE PROTEIN"/>
    <property type="match status" value="1"/>
</dbReference>
<dbReference type="InterPro" id="IPR015943">
    <property type="entry name" value="WD40/YVTN_repeat-like_dom_sf"/>
</dbReference>
<dbReference type="AlphaFoldDB" id="A0A378Y8Q5"/>
<name>A0A378Y8Q5_9NOCA</name>
<organism evidence="2 3">
    <name type="scientific">Nocardia otitidiscaviarum</name>
    <dbReference type="NCBI Taxonomy" id="1823"/>
    <lineage>
        <taxon>Bacteria</taxon>
        <taxon>Bacillati</taxon>
        <taxon>Actinomycetota</taxon>
        <taxon>Actinomycetes</taxon>
        <taxon>Mycobacteriales</taxon>
        <taxon>Nocardiaceae</taxon>
        <taxon>Nocardia</taxon>
    </lineage>
</organism>
<dbReference type="Pfam" id="PF13360">
    <property type="entry name" value="PQQ_2"/>
    <property type="match status" value="2"/>
</dbReference>
<dbReference type="InterPro" id="IPR002372">
    <property type="entry name" value="PQQ_rpt_dom"/>
</dbReference>
<dbReference type="SUPFAM" id="SSF50998">
    <property type="entry name" value="Quinoprotein alcohol dehydrogenase-like"/>
    <property type="match status" value="1"/>
</dbReference>
<gene>
    <name evidence="2" type="ORF">NCTC1934_00311</name>
</gene>
<proteinExistence type="predicted"/>
<feature type="domain" description="Pyrrolo-quinoline quinone repeat" evidence="1">
    <location>
        <begin position="77"/>
        <end position="234"/>
    </location>
</feature>
<protein>
    <submittedName>
        <fullName evidence="2">Outer membrane assembly lipoprotein YfgL</fullName>
    </submittedName>
</protein>
<evidence type="ECO:0000259" key="1">
    <source>
        <dbReference type="Pfam" id="PF13360"/>
    </source>
</evidence>
<dbReference type="PANTHER" id="PTHR34512:SF30">
    <property type="entry name" value="OUTER MEMBRANE PROTEIN ASSEMBLY FACTOR BAMB"/>
    <property type="match status" value="1"/>
</dbReference>
<dbReference type="RefSeq" id="WP_115061455.1">
    <property type="nucleotide sequence ID" value="NZ_UGRY01000002.1"/>
</dbReference>
<feature type="domain" description="Pyrrolo-quinoline quinone repeat" evidence="1">
    <location>
        <begin position="268"/>
        <end position="409"/>
    </location>
</feature>
<evidence type="ECO:0000313" key="2">
    <source>
        <dbReference type="EMBL" id="SUA72881.1"/>
    </source>
</evidence>
<keyword evidence="3" id="KW-1185">Reference proteome</keyword>
<dbReference type="OrthoDB" id="3394166at2"/>
<reference evidence="2 3" key="1">
    <citation type="submission" date="2018-06" db="EMBL/GenBank/DDBJ databases">
        <authorList>
            <consortium name="Pathogen Informatics"/>
            <person name="Doyle S."/>
        </authorList>
    </citation>
    <scope>NUCLEOTIDE SEQUENCE [LARGE SCALE GENOMIC DNA]</scope>
    <source>
        <strain evidence="2 3">NCTC1934</strain>
    </source>
</reference>
<dbReference type="EMBL" id="UGRY01000002">
    <property type="protein sequence ID" value="SUA72881.1"/>
    <property type="molecule type" value="Genomic_DNA"/>
</dbReference>
<dbReference type="PROSITE" id="PS51257">
    <property type="entry name" value="PROKAR_LIPOPROTEIN"/>
    <property type="match status" value="1"/>
</dbReference>
<evidence type="ECO:0000313" key="3">
    <source>
        <dbReference type="Proteomes" id="UP000255467"/>
    </source>
</evidence>
<dbReference type="Proteomes" id="UP000255467">
    <property type="component" value="Unassembled WGS sequence"/>
</dbReference>
<sequence length="443" mass="47038">MIESNRTHPIHAHSVRIGLTVCTLLSGLALLGCGTDQSDAPTTTSAVAGAADRPTFDPPKVFAERAVSKLNIPEPKRWSQECTLHDGTAICASRRGALIAVDAPTGKPMWQVSPAVSPISTSQGRDHGVLYAPIVHGDSVIAAFGGVVPATGTVPEKAAIEVVAAEVGTGRRLWDTIIDLGPASGVQKQLPISTFAQIKVVAVTDTAVVVTGRTQAGNRDATWVLDPKSHQIRWQADEFVAEYADNHVVVGDGKAGTGDKARRGRSIEDGHELWSTGLGGDSTQYLTSRTPGAAFIERYKAFELLDPVTGAARYSMTDPSADSLQKTWRCMFDQQQIVVCQNNTRILGFDLTDPAKTLWEFGSDNNRVPPTMTAAYHGVLYGLNSSGKAVALDARTGQDLPTSPVIAPTLVDRYVGIAAVDVPGTFPGGLFHETTGWVHQPTA</sequence>